<dbReference type="EMBL" id="CP144697">
    <property type="protein sequence ID" value="WVZ14601.1"/>
    <property type="molecule type" value="Genomic_DNA"/>
</dbReference>
<dbReference type="AlphaFoldDB" id="A0AAQ3NT94"/>
<dbReference type="Proteomes" id="UP001374535">
    <property type="component" value="Chromosome 4"/>
</dbReference>
<name>A0AAQ3NT94_VIGMU</name>
<evidence type="ECO:0000313" key="1">
    <source>
        <dbReference type="EMBL" id="WVZ14601.1"/>
    </source>
</evidence>
<protein>
    <submittedName>
        <fullName evidence="1">Uncharacterized protein</fullName>
    </submittedName>
</protein>
<proteinExistence type="predicted"/>
<keyword evidence="2" id="KW-1185">Reference proteome</keyword>
<gene>
    <name evidence="1" type="ORF">V8G54_012167</name>
</gene>
<sequence length="170" mass="19610">MQFLSLSRSPSPSFILVHSSSFQFPLRHLLNWPHVCKISFVSGDDLDPSLTPLLPQPTSGDGEFKNKKERTLVLLQCRIHGKADGDGDEMYRNKLARTFNLRGFVKFCNLVKISRPNRNKKRKKKKEGMEVEYDRRMGKKNFVVIEVFEEEEEDSVGMKKLLGEKFACSK</sequence>
<organism evidence="1 2">
    <name type="scientific">Vigna mungo</name>
    <name type="common">Black gram</name>
    <name type="synonym">Phaseolus mungo</name>
    <dbReference type="NCBI Taxonomy" id="3915"/>
    <lineage>
        <taxon>Eukaryota</taxon>
        <taxon>Viridiplantae</taxon>
        <taxon>Streptophyta</taxon>
        <taxon>Embryophyta</taxon>
        <taxon>Tracheophyta</taxon>
        <taxon>Spermatophyta</taxon>
        <taxon>Magnoliopsida</taxon>
        <taxon>eudicotyledons</taxon>
        <taxon>Gunneridae</taxon>
        <taxon>Pentapetalae</taxon>
        <taxon>rosids</taxon>
        <taxon>fabids</taxon>
        <taxon>Fabales</taxon>
        <taxon>Fabaceae</taxon>
        <taxon>Papilionoideae</taxon>
        <taxon>50 kb inversion clade</taxon>
        <taxon>NPAAA clade</taxon>
        <taxon>indigoferoid/millettioid clade</taxon>
        <taxon>Phaseoleae</taxon>
        <taxon>Vigna</taxon>
    </lineage>
</organism>
<accession>A0AAQ3NT94</accession>
<reference evidence="1 2" key="1">
    <citation type="journal article" date="2023" name="Life. Sci Alliance">
        <title>Evolutionary insights into 3D genome organization and epigenetic landscape of Vigna mungo.</title>
        <authorList>
            <person name="Junaid A."/>
            <person name="Singh B."/>
            <person name="Bhatia S."/>
        </authorList>
    </citation>
    <scope>NUCLEOTIDE SEQUENCE [LARGE SCALE GENOMIC DNA]</scope>
    <source>
        <strain evidence="1">Urdbean</strain>
    </source>
</reference>
<evidence type="ECO:0000313" key="2">
    <source>
        <dbReference type="Proteomes" id="UP001374535"/>
    </source>
</evidence>